<evidence type="ECO:0000313" key="2">
    <source>
        <dbReference type="Proteomes" id="UP001310022"/>
    </source>
</evidence>
<dbReference type="AlphaFoldDB" id="A0AAN4W5B6"/>
<accession>A0AAN4W5B6</accession>
<sequence>MTVHKNFFDAGASAFLMRPETIALLSENDRQIAQSGGYRLLESSFYAKKEITGWSGSNQIIDANIQFSEGLISIDRGKFGVDQNFIMQSIHFGVYVGAEADPFKARYSTLLQDSPVELLHSVLRIEQKNAGVKFEMPIGQIMQQQEKRGVSQGFQLSVYQMLAAQEEIVVKIITPGGYHIRGGQDDHVHVNFLVAGKLTQRKK</sequence>
<comment type="caution">
    <text evidence="1">The sequence shown here is derived from an EMBL/GenBank/DDBJ whole genome shotgun (WGS) entry which is preliminary data.</text>
</comment>
<gene>
    <name evidence="1" type="ORF">PEDI_54450</name>
</gene>
<name>A0AAN4W5B6_9BACT</name>
<protein>
    <submittedName>
        <fullName evidence="1">Uncharacterized protein</fullName>
    </submittedName>
</protein>
<organism evidence="1 2">
    <name type="scientific">Persicobacter diffluens</name>
    <dbReference type="NCBI Taxonomy" id="981"/>
    <lineage>
        <taxon>Bacteria</taxon>
        <taxon>Pseudomonadati</taxon>
        <taxon>Bacteroidota</taxon>
        <taxon>Cytophagia</taxon>
        <taxon>Cytophagales</taxon>
        <taxon>Persicobacteraceae</taxon>
        <taxon>Persicobacter</taxon>
    </lineage>
</organism>
<dbReference type="EMBL" id="BQKE01000008">
    <property type="protein sequence ID" value="GJM64893.1"/>
    <property type="molecule type" value="Genomic_DNA"/>
</dbReference>
<keyword evidence="2" id="KW-1185">Reference proteome</keyword>
<evidence type="ECO:0000313" key="1">
    <source>
        <dbReference type="EMBL" id="GJM64893.1"/>
    </source>
</evidence>
<proteinExistence type="predicted"/>
<reference evidence="1 2" key="1">
    <citation type="submission" date="2021-12" db="EMBL/GenBank/DDBJ databases">
        <title>Genome sequencing of bacteria with rrn-lacking chromosome and rrn-plasmid.</title>
        <authorList>
            <person name="Anda M."/>
            <person name="Iwasaki W."/>
        </authorList>
    </citation>
    <scope>NUCLEOTIDE SEQUENCE [LARGE SCALE GENOMIC DNA]</scope>
    <source>
        <strain evidence="1 2">NBRC 15940</strain>
    </source>
</reference>
<dbReference type="Proteomes" id="UP001310022">
    <property type="component" value="Unassembled WGS sequence"/>
</dbReference>
<dbReference type="RefSeq" id="WP_338239944.1">
    <property type="nucleotide sequence ID" value="NZ_BQKE01000008.1"/>
</dbReference>